<comment type="similarity">
    <text evidence="2">Belongs to the EamA transporter family.</text>
</comment>
<evidence type="ECO:0000256" key="6">
    <source>
        <dbReference type="ARBA" id="ARBA00023136"/>
    </source>
</evidence>
<dbReference type="InterPro" id="IPR037185">
    <property type="entry name" value="EmrE-like"/>
</dbReference>
<feature type="domain" description="EamA" evidence="8">
    <location>
        <begin position="166"/>
        <end position="306"/>
    </location>
</feature>
<feature type="transmembrane region" description="Helical" evidence="7">
    <location>
        <begin position="195"/>
        <end position="214"/>
    </location>
</feature>
<accession>A0A930VCF6</accession>
<dbReference type="EMBL" id="JADKPN010000012">
    <property type="protein sequence ID" value="MBF4764949.1"/>
    <property type="molecule type" value="Genomic_DNA"/>
</dbReference>
<dbReference type="RefSeq" id="WP_194708137.1">
    <property type="nucleotide sequence ID" value="NZ_JADKPN010000012.1"/>
</dbReference>
<feature type="transmembrane region" description="Helical" evidence="7">
    <location>
        <begin position="234"/>
        <end position="257"/>
    </location>
</feature>
<dbReference type="GO" id="GO:0005886">
    <property type="term" value="C:plasma membrane"/>
    <property type="evidence" value="ECO:0007669"/>
    <property type="project" value="UniProtKB-SubCell"/>
</dbReference>
<feature type="transmembrane region" description="Helical" evidence="7">
    <location>
        <begin position="21"/>
        <end position="41"/>
    </location>
</feature>
<dbReference type="PANTHER" id="PTHR32322">
    <property type="entry name" value="INNER MEMBRANE TRANSPORTER"/>
    <property type="match status" value="1"/>
</dbReference>
<keyword evidence="10" id="KW-1185">Reference proteome</keyword>
<evidence type="ECO:0000256" key="7">
    <source>
        <dbReference type="SAM" id="Phobius"/>
    </source>
</evidence>
<dbReference type="Proteomes" id="UP000640489">
    <property type="component" value="Unassembled WGS sequence"/>
</dbReference>
<feature type="transmembrane region" description="Helical" evidence="7">
    <location>
        <begin position="290"/>
        <end position="308"/>
    </location>
</feature>
<keyword evidence="3" id="KW-1003">Cell membrane</keyword>
<proteinExistence type="inferred from homology"/>
<feature type="transmembrane region" description="Helical" evidence="7">
    <location>
        <begin position="163"/>
        <end position="183"/>
    </location>
</feature>
<organism evidence="9 10">
    <name type="scientific">Nocardioides islandensis</name>
    <dbReference type="NCBI Taxonomy" id="433663"/>
    <lineage>
        <taxon>Bacteria</taxon>
        <taxon>Bacillati</taxon>
        <taxon>Actinomycetota</taxon>
        <taxon>Actinomycetes</taxon>
        <taxon>Propionibacteriales</taxon>
        <taxon>Nocardioidaceae</taxon>
        <taxon>Nocardioides</taxon>
    </lineage>
</organism>
<keyword evidence="6 7" id="KW-0472">Membrane</keyword>
<protein>
    <submittedName>
        <fullName evidence="9">DMT family transporter</fullName>
    </submittedName>
</protein>
<feature type="transmembrane region" description="Helical" evidence="7">
    <location>
        <begin position="138"/>
        <end position="157"/>
    </location>
</feature>
<evidence type="ECO:0000256" key="4">
    <source>
        <dbReference type="ARBA" id="ARBA00022692"/>
    </source>
</evidence>
<name>A0A930VCF6_9ACTN</name>
<evidence type="ECO:0000313" key="9">
    <source>
        <dbReference type="EMBL" id="MBF4764949.1"/>
    </source>
</evidence>
<keyword evidence="5 7" id="KW-1133">Transmembrane helix</keyword>
<dbReference type="Gene3D" id="1.10.3730.20">
    <property type="match status" value="1"/>
</dbReference>
<dbReference type="AlphaFoldDB" id="A0A930VCF6"/>
<comment type="caution">
    <text evidence="9">The sequence shown here is derived from an EMBL/GenBank/DDBJ whole genome shotgun (WGS) entry which is preliminary data.</text>
</comment>
<feature type="transmembrane region" description="Helical" evidence="7">
    <location>
        <begin position="264"/>
        <end position="284"/>
    </location>
</feature>
<dbReference type="InterPro" id="IPR050638">
    <property type="entry name" value="AA-Vitamin_Transporters"/>
</dbReference>
<evidence type="ECO:0000256" key="3">
    <source>
        <dbReference type="ARBA" id="ARBA00022475"/>
    </source>
</evidence>
<dbReference type="SUPFAM" id="SSF103481">
    <property type="entry name" value="Multidrug resistance efflux transporter EmrE"/>
    <property type="match status" value="2"/>
</dbReference>
<dbReference type="InterPro" id="IPR000620">
    <property type="entry name" value="EamA_dom"/>
</dbReference>
<comment type="subcellular location">
    <subcellularLocation>
        <location evidence="1">Cell membrane</location>
        <topology evidence="1">Multi-pass membrane protein</topology>
    </subcellularLocation>
</comment>
<evidence type="ECO:0000256" key="2">
    <source>
        <dbReference type="ARBA" id="ARBA00007362"/>
    </source>
</evidence>
<evidence type="ECO:0000313" key="10">
    <source>
        <dbReference type="Proteomes" id="UP000640489"/>
    </source>
</evidence>
<feature type="domain" description="EamA" evidence="8">
    <location>
        <begin position="19"/>
        <end position="154"/>
    </location>
</feature>
<sequence length="323" mass="32958">MATLAHDTTPDVVSSRALAGLGFAVLSAASFGLSGALARGLLDTGWTPGAVSLLRIAIAAAVVAPFGAVALRGRWHLLRRNLRGLLFYGIVAVAMPQFSYFSAVAHTQVAPALLIEFTAPAAVVLFLWLRRGERPSRVTVGGALLAALGLVLVLDLVSGADLSAVGVAWAMVAMIGCATYFLLSADDTGLPPIALAGGGMLVAAVALALLGLVGLLDMRAATVDVDLAGTAVAWWVPVVLLGVVTAAVSYVAGIAAIRRLGSRLASFVALLEVVSGVLWAWFLLGELPHAAQLLGGALILAGVVGVKLGERATSVAHPAVRER</sequence>
<feature type="transmembrane region" description="Helical" evidence="7">
    <location>
        <begin position="53"/>
        <end position="73"/>
    </location>
</feature>
<feature type="transmembrane region" description="Helical" evidence="7">
    <location>
        <begin position="85"/>
        <end position="103"/>
    </location>
</feature>
<evidence type="ECO:0000256" key="1">
    <source>
        <dbReference type="ARBA" id="ARBA00004651"/>
    </source>
</evidence>
<feature type="transmembrane region" description="Helical" evidence="7">
    <location>
        <begin position="109"/>
        <end position="129"/>
    </location>
</feature>
<evidence type="ECO:0000256" key="5">
    <source>
        <dbReference type="ARBA" id="ARBA00022989"/>
    </source>
</evidence>
<reference evidence="9" key="1">
    <citation type="submission" date="2020-11" db="EMBL/GenBank/DDBJ databases">
        <title>Nocardioides sp. nov., isolated from Soil of Cynanchum wilfordii Hemsley rhizosphere.</title>
        <authorList>
            <person name="Lee J.-S."/>
            <person name="Suh M.K."/>
            <person name="Kim J.-S."/>
        </authorList>
    </citation>
    <scope>NUCLEOTIDE SEQUENCE</scope>
    <source>
        <strain evidence="9">KCTC 19275</strain>
    </source>
</reference>
<keyword evidence="4 7" id="KW-0812">Transmembrane</keyword>
<evidence type="ECO:0000259" key="8">
    <source>
        <dbReference type="Pfam" id="PF00892"/>
    </source>
</evidence>
<dbReference type="PANTHER" id="PTHR32322:SF18">
    <property type="entry name" value="S-ADENOSYLMETHIONINE_S-ADENOSYLHOMOCYSTEINE TRANSPORTER"/>
    <property type="match status" value="1"/>
</dbReference>
<dbReference type="Pfam" id="PF00892">
    <property type="entry name" value="EamA"/>
    <property type="match status" value="2"/>
</dbReference>
<gene>
    <name evidence="9" type="ORF">ISU07_17590</name>
</gene>